<dbReference type="EMBL" id="AEAG01003272">
    <property type="protein sequence ID" value="EGH27059.1"/>
    <property type="molecule type" value="Genomic_DNA"/>
</dbReference>
<name>A0A656GNK3_PSEA0</name>
<feature type="non-terminal residue" evidence="1">
    <location>
        <position position="33"/>
    </location>
</feature>
<sequence>ARYCPTGLLGYGEKATKIQPAIDELHARGWRVE</sequence>
<comment type="caution">
    <text evidence="1">The sequence shown here is derived from an EMBL/GenBank/DDBJ whole genome shotgun (WGS) entry which is preliminary data.</text>
</comment>
<evidence type="ECO:0000313" key="1">
    <source>
        <dbReference type="EMBL" id="EGH27059.1"/>
    </source>
</evidence>
<protein>
    <submittedName>
        <fullName evidence="1">4-hydroxythreonine-4-phosphate dehydrogenase</fullName>
    </submittedName>
</protein>
<evidence type="ECO:0000313" key="2">
    <source>
        <dbReference type="Proteomes" id="UP000003465"/>
    </source>
</evidence>
<reference evidence="1 2" key="1">
    <citation type="journal article" date="2011" name="PLoS Pathog.">
        <title>Dynamic evolution of pathogenicity revealed by sequencing and comparative genomics of 19 Pseudomonas syringae isolates.</title>
        <authorList>
            <person name="Baltrus D.A."/>
            <person name="Nishimura M.T."/>
            <person name="Romanchuk A."/>
            <person name="Chang J.H."/>
            <person name="Mukhtar M.S."/>
            <person name="Cherkis K."/>
            <person name="Roach J."/>
            <person name="Grant S.R."/>
            <person name="Jones C.D."/>
            <person name="Dangl J.L."/>
        </authorList>
    </citation>
    <scope>NUCLEOTIDE SEQUENCE [LARGE SCALE GENOMIC DNA]</scope>
    <source>
        <strain evidence="1 2">301020</strain>
    </source>
</reference>
<dbReference type="AlphaFoldDB" id="A0A656GNK3"/>
<organism evidence="1 2">
    <name type="scientific">Pseudomonas amygdali pv. mori str. 301020</name>
    <dbReference type="NCBI Taxonomy" id="629261"/>
    <lineage>
        <taxon>Bacteria</taxon>
        <taxon>Pseudomonadati</taxon>
        <taxon>Pseudomonadota</taxon>
        <taxon>Gammaproteobacteria</taxon>
        <taxon>Pseudomonadales</taxon>
        <taxon>Pseudomonadaceae</taxon>
        <taxon>Pseudomonas</taxon>
        <taxon>Pseudomonas amygdali</taxon>
    </lineage>
</organism>
<proteinExistence type="predicted"/>
<feature type="non-terminal residue" evidence="1">
    <location>
        <position position="1"/>
    </location>
</feature>
<dbReference type="Proteomes" id="UP000003465">
    <property type="component" value="Unassembled WGS sequence"/>
</dbReference>
<accession>A0A656GNK3</accession>
<gene>
    <name evidence="1" type="ORF">PSYMO_38448</name>
</gene>